<dbReference type="Proteomes" id="UP000035763">
    <property type="component" value="Unassembled WGS sequence"/>
</dbReference>
<evidence type="ECO:0000313" key="2">
    <source>
        <dbReference type="Proteomes" id="UP000035763"/>
    </source>
</evidence>
<comment type="caution">
    <text evidence="1">The sequence shown here is derived from an EMBL/GenBank/DDBJ whole genome shotgun (WGS) entry which is preliminary data.</text>
</comment>
<organism evidence="1 2">
    <name type="scientific">Nostocoides australiense Ben110</name>
    <dbReference type="NCBI Taxonomy" id="1193182"/>
    <lineage>
        <taxon>Bacteria</taxon>
        <taxon>Bacillati</taxon>
        <taxon>Actinomycetota</taxon>
        <taxon>Actinomycetes</taxon>
        <taxon>Micrococcales</taxon>
        <taxon>Intrasporangiaceae</taxon>
        <taxon>Nostocoides</taxon>
    </lineage>
</organism>
<dbReference type="Pfam" id="PF11343">
    <property type="entry name" value="DUF3145"/>
    <property type="match status" value="1"/>
</dbReference>
<dbReference type="OrthoDB" id="3690956at2"/>
<accession>W6JWM2</accession>
<proteinExistence type="predicted"/>
<gene>
    <name evidence="1" type="ORF">BN11_2830005</name>
</gene>
<sequence>MGDRTYYRLALPADLDREAIRMAAIAFTDDPWTDDDVTRLLDNSRPDQPLWVDIEERSVGECRDAAEAVLTALREEGQDVAFTVTEDPKYEWLGTLCRYQPGKGIHEVDCDANAQAVLTDGELTVLIRTLTDPAAILDRITARLGLDWQTPAAA</sequence>
<keyword evidence="2" id="KW-1185">Reference proteome</keyword>
<evidence type="ECO:0000313" key="1">
    <source>
        <dbReference type="EMBL" id="CCH73497.1"/>
    </source>
</evidence>
<dbReference type="EMBL" id="CAJA01000205">
    <property type="protein sequence ID" value="CCH73497.1"/>
    <property type="molecule type" value="Genomic_DNA"/>
</dbReference>
<name>W6JWM2_9MICO</name>
<reference evidence="1 2" key="1">
    <citation type="journal article" date="2013" name="ISME J.">
        <title>A metabolic model for members of the genus Tetrasphaera involved in enhanced biological phosphorus removal.</title>
        <authorList>
            <person name="Kristiansen R."/>
            <person name="Nguyen H.T.T."/>
            <person name="Saunders A.M."/>
            <person name="Nielsen J.L."/>
            <person name="Wimmer R."/>
            <person name="Le V.Q."/>
            <person name="McIlroy S.J."/>
            <person name="Petrovski S."/>
            <person name="Seviour R.J."/>
            <person name="Calteau A."/>
            <person name="Nielsen K.L."/>
            <person name="Nielsen P.H."/>
        </authorList>
    </citation>
    <scope>NUCLEOTIDE SEQUENCE [LARGE SCALE GENOMIC DNA]</scope>
    <source>
        <strain evidence="1 2">Ben110</strain>
    </source>
</reference>
<dbReference type="AlphaFoldDB" id="W6JWM2"/>
<dbReference type="STRING" id="1193182.BN11_2830005"/>
<dbReference type="RefSeq" id="WP_048699124.1">
    <property type="nucleotide sequence ID" value="NZ_HG764815.1"/>
</dbReference>
<protein>
    <submittedName>
        <fullName evidence="1">Uncharacterized protein</fullName>
    </submittedName>
</protein>
<dbReference type="InterPro" id="IPR021491">
    <property type="entry name" value="DUF3145"/>
</dbReference>